<evidence type="ECO:0000313" key="2">
    <source>
        <dbReference type="Proteomes" id="UP001642540"/>
    </source>
</evidence>
<reference evidence="1 2" key="1">
    <citation type="submission" date="2024-08" db="EMBL/GenBank/DDBJ databases">
        <authorList>
            <person name="Cucini C."/>
            <person name="Frati F."/>
        </authorList>
    </citation>
    <scope>NUCLEOTIDE SEQUENCE [LARGE SCALE GENOMIC DNA]</scope>
</reference>
<accession>A0ABP1QM88</accession>
<sequence>MDILHSRLRLIRGGSLIRGTYFKRLYFHIYQPQPTLNLQYVWHFYSLKHELGLPTYNHTSKRSWMHDINIHMIYFLPWDMESLQEITCTHMTFCYSYIVYYVMLPKFQCSYVCLYMHVLLTNLYE</sequence>
<evidence type="ECO:0000313" key="1">
    <source>
        <dbReference type="EMBL" id="CAL8104033.1"/>
    </source>
</evidence>
<name>A0ABP1QM88_9HEXA</name>
<proteinExistence type="predicted"/>
<protein>
    <submittedName>
        <fullName evidence="1">Uncharacterized protein</fullName>
    </submittedName>
</protein>
<dbReference type="EMBL" id="CAXLJM020000035">
    <property type="protein sequence ID" value="CAL8104033.1"/>
    <property type="molecule type" value="Genomic_DNA"/>
</dbReference>
<keyword evidence="2" id="KW-1185">Reference proteome</keyword>
<dbReference type="Proteomes" id="UP001642540">
    <property type="component" value="Unassembled WGS sequence"/>
</dbReference>
<comment type="caution">
    <text evidence="1">The sequence shown here is derived from an EMBL/GenBank/DDBJ whole genome shotgun (WGS) entry which is preliminary data.</text>
</comment>
<gene>
    <name evidence="1" type="ORF">ODALV1_LOCUS11630</name>
</gene>
<organism evidence="1 2">
    <name type="scientific">Orchesella dallaii</name>
    <dbReference type="NCBI Taxonomy" id="48710"/>
    <lineage>
        <taxon>Eukaryota</taxon>
        <taxon>Metazoa</taxon>
        <taxon>Ecdysozoa</taxon>
        <taxon>Arthropoda</taxon>
        <taxon>Hexapoda</taxon>
        <taxon>Collembola</taxon>
        <taxon>Entomobryomorpha</taxon>
        <taxon>Entomobryoidea</taxon>
        <taxon>Orchesellidae</taxon>
        <taxon>Orchesellinae</taxon>
        <taxon>Orchesella</taxon>
    </lineage>
</organism>